<gene>
    <name evidence="1" type="ORF">GPLA_0051</name>
</gene>
<reference evidence="2" key="1">
    <citation type="journal article" date="2014" name="Environ. Microbiol.">
        <title>Comparative genomics of the marine bacterial genus Glaciecola reveals the high degree of genomic diversity and genomic characteristic for cold adaptation.</title>
        <authorList>
            <person name="Qin Q.L."/>
            <person name="Xie B.B."/>
            <person name="Yu Y."/>
            <person name="Shu Y.L."/>
            <person name="Rong J.C."/>
            <person name="Zhang Y.J."/>
            <person name="Zhao D.L."/>
            <person name="Chen X.L."/>
            <person name="Zhang X.Y."/>
            <person name="Chen B."/>
            <person name="Zhou B.C."/>
            <person name="Zhang Y.Z."/>
        </authorList>
    </citation>
    <scope>NUCLEOTIDE SEQUENCE [LARGE SCALE GENOMIC DNA]</scope>
    <source>
        <strain evidence="2">LMG 21857</strain>
    </source>
</reference>
<dbReference type="Proteomes" id="UP000006322">
    <property type="component" value="Unassembled WGS sequence"/>
</dbReference>
<organism evidence="1 2">
    <name type="scientific">Paraglaciecola polaris LMG 21857</name>
    <dbReference type="NCBI Taxonomy" id="1129793"/>
    <lineage>
        <taxon>Bacteria</taxon>
        <taxon>Pseudomonadati</taxon>
        <taxon>Pseudomonadota</taxon>
        <taxon>Gammaproteobacteria</taxon>
        <taxon>Alteromonadales</taxon>
        <taxon>Alteromonadaceae</taxon>
        <taxon>Paraglaciecola</taxon>
    </lineage>
</organism>
<comment type="caution">
    <text evidence="1">The sequence shown here is derived from an EMBL/GenBank/DDBJ whole genome shotgun (WGS) entry which is preliminary data.</text>
</comment>
<dbReference type="EMBL" id="BAER01000005">
    <property type="protein sequence ID" value="GAC30972.1"/>
    <property type="molecule type" value="Genomic_DNA"/>
</dbReference>
<proteinExistence type="predicted"/>
<keyword evidence="2" id="KW-1185">Reference proteome</keyword>
<protein>
    <submittedName>
        <fullName evidence="1">Uncharacterized protein</fullName>
    </submittedName>
</protein>
<dbReference type="STRING" id="1129793.GPLA_0051"/>
<evidence type="ECO:0000313" key="2">
    <source>
        <dbReference type="Proteomes" id="UP000006322"/>
    </source>
</evidence>
<dbReference type="AlphaFoldDB" id="K6ZKX4"/>
<sequence>MGGQIKVLQILKIRISTAISPTGLITKINEKAGDIRRA</sequence>
<name>K6ZKX4_9ALTE</name>
<accession>K6ZKX4</accession>
<evidence type="ECO:0000313" key="1">
    <source>
        <dbReference type="EMBL" id="GAC30972.1"/>
    </source>
</evidence>